<sequence>MGNSFRKVPYLCLKLKYNFIRMELIRLKSIKEYHKALGIGNPENPLLSVIDLSKVEPHPGEGLLSYVFDFYSISLKRTESGNIKYRYGQQKYDFDNGILYFIAPNQVFSFDADENFSSSGYIILIHPDFLWKTSLVKTIKRYDFFNYRINEALFVSEKEEAILTTFIKNIELENNLNIDKFTQNIIVSQIESFLSYSERFYQRQFLFRKINNHQILERLEDLIDAYFKNENLEQKSLLSVKFLATSLNISSNYLSGILKTHTGQTTQQHIHNKLIEKAKEKLSTTQLTITEIAYELGFEQSQSFSKLFKSKTKLTPKEFRETFN</sequence>
<keyword evidence="4" id="KW-1185">Reference proteome</keyword>
<proteinExistence type="predicted"/>
<dbReference type="Pfam" id="PF12833">
    <property type="entry name" value="HTH_18"/>
    <property type="match status" value="1"/>
</dbReference>
<dbReference type="PROSITE" id="PS01124">
    <property type="entry name" value="HTH_ARAC_FAMILY_2"/>
    <property type="match status" value="1"/>
</dbReference>
<reference evidence="3 4" key="1">
    <citation type="submission" date="2021-07" db="EMBL/GenBank/DDBJ databases">
        <title>Mesonia aestuariivivens sp. nov., isolated from a tidal flat.</title>
        <authorList>
            <person name="Kim Y.-O."/>
            <person name="Yoon J.-H."/>
        </authorList>
    </citation>
    <scope>NUCLEOTIDE SEQUENCE [LARGE SCALE GENOMIC DNA]</scope>
    <source>
        <strain evidence="3 4">JHPTF-M18</strain>
    </source>
</reference>
<dbReference type="InterPro" id="IPR018060">
    <property type="entry name" value="HTH_AraC"/>
</dbReference>
<dbReference type="EMBL" id="JAHWDF010000030">
    <property type="protein sequence ID" value="MBW2963059.1"/>
    <property type="molecule type" value="Genomic_DNA"/>
</dbReference>
<gene>
    <name evidence="3" type="ORF">KW502_14835</name>
</gene>
<organism evidence="3 4">
    <name type="scientific">Mesonia aestuariivivens</name>
    <dbReference type="NCBI Taxonomy" id="2796128"/>
    <lineage>
        <taxon>Bacteria</taxon>
        <taxon>Pseudomonadati</taxon>
        <taxon>Bacteroidota</taxon>
        <taxon>Flavobacteriia</taxon>
        <taxon>Flavobacteriales</taxon>
        <taxon>Flavobacteriaceae</taxon>
        <taxon>Mesonia</taxon>
    </lineage>
</organism>
<name>A0ABS6W7G6_9FLAO</name>
<protein>
    <submittedName>
        <fullName evidence="3">AraC family transcriptional regulator</fullName>
    </submittedName>
</protein>
<keyword evidence="1" id="KW-0238">DNA-binding</keyword>
<evidence type="ECO:0000259" key="2">
    <source>
        <dbReference type="PROSITE" id="PS01124"/>
    </source>
</evidence>
<dbReference type="SMART" id="SM00342">
    <property type="entry name" value="HTH_ARAC"/>
    <property type="match status" value="1"/>
</dbReference>
<dbReference type="Proteomes" id="UP000719267">
    <property type="component" value="Unassembled WGS sequence"/>
</dbReference>
<dbReference type="PANTHER" id="PTHR43280:SF32">
    <property type="entry name" value="TRANSCRIPTIONAL REGULATORY PROTEIN"/>
    <property type="match status" value="1"/>
</dbReference>
<feature type="domain" description="HTH araC/xylS-type" evidence="2">
    <location>
        <begin position="217"/>
        <end position="322"/>
    </location>
</feature>
<evidence type="ECO:0000313" key="3">
    <source>
        <dbReference type="EMBL" id="MBW2963059.1"/>
    </source>
</evidence>
<dbReference type="PANTHER" id="PTHR43280">
    <property type="entry name" value="ARAC-FAMILY TRANSCRIPTIONAL REGULATOR"/>
    <property type="match status" value="1"/>
</dbReference>
<accession>A0ABS6W7G6</accession>
<comment type="caution">
    <text evidence="3">The sequence shown here is derived from an EMBL/GenBank/DDBJ whole genome shotgun (WGS) entry which is preliminary data.</text>
</comment>
<evidence type="ECO:0000256" key="1">
    <source>
        <dbReference type="ARBA" id="ARBA00023125"/>
    </source>
</evidence>
<evidence type="ECO:0000313" key="4">
    <source>
        <dbReference type="Proteomes" id="UP000719267"/>
    </source>
</evidence>